<proteinExistence type="predicted"/>
<dbReference type="Proteomes" id="UP000316199">
    <property type="component" value="Unassembled WGS sequence"/>
</dbReference>
<comment type="caution">
    <text evidence="4">The sequence shown here is derived from an EMBL/GenBank/DDBJ whole genome shotgun (WGS) entry which is preliminary data.</text>
</comment>
<evidence type="ECO:0000313" key="5">
    <source>
        <dbReference type="Proteomes" id="UP000316199"/>
    </source>
</evidence>
<dbReference type="AlphaFoldDB" id="A0A520S595"/>
<keyword evidence="2" id="KW-0732">Signal</keyword>
<dbReference type="Pfam" id="PF09375">
    <property type="entry name" value="Peptidase_M75"/>
    <property type="match status" value="1"/>
</dbReference>
<evidence type="ECO:0000256" key="2">
    <source>
        <dbReference type="ARBA" id="ARBA00022729"/>
    </source>
</evidence>
<dbReference type="EMBL" id="SHAG01000001">
    <property type="protein sequence ID" value="RZO77657.1"/>
    <property type="molecule type" value="Genomic_DNA"/>
</dbReference>
<dbReference type="InterPro" id="IPR038352">
    <property type="entry name" value="Imelysin_sf"/>
</dbReference>
<dbReference type="GO" id="GO:0030313">
    <property type="term" value="C:cell envelope"/>
    <property type="evidence" value="ECO:0007669"/>
    <property type="project" value="UniProtKB-SubCell"/>
</dbReference>
<sequence>MVNNQPKALTLLFYCLLTTSCSQESPESNQQNLFSPIEKLHTDNRTDAKEKFESFKVATDSFLANPTAKTLTALKEKWVKAHNGVLKFQFLANPSSHESFTRLIDSWPIEPGFIDTLPLYPKTGIVSDVTITINEEAIRKQHQFTDHSEAAIGFHVIEYLIFSRSLEEFIPEDDYRIVRRRLLLSTLVSSLAKDLDTYLDVPQFDKNSQPTLGKIMEILENGVSRLHQHSLKLLTNPHSAFSNKSRTNLQNQISIVEKVVFEPANLGSELVYLDEVLARDIIHTIRELSSLINSETTDEEIAFQCSSLLEGLKHQLRSLITILKLNN</sequence>
<evidence type="ECO:0000256" key="1">
    <source>
        <dbReference type="ARBA" id="ARBA00004196"/>
    </source>
</evidence>
<gene>
    <name evidence="4" type="ORF">EVA68_00060</name>
</gene>
<protein>
    <recommendedName>
        <fullName evidence="3">Imelysin-like domain-containing protein</fullName>
    </recommendedName>
</protein>
<evidence type="ECO:0000259" key="3">
    <source>
        <dbReference type="Pfam" id="PF09375"/>
    </source>
</evidence>
<comment type="subcellular location">
    <subcellularLocation>
        <location evidence="1">Cell envelope</location>
    </subcellularLocation>
</comment>
<name>A0A520S595_9GAMM</name>
<evidence type="ECO:0000313" key="4">
    <source>
        <dbReference type="EMBL" id="RZO77657.1"/>
    </source>
</evidence>
<feature type="domain" description="Imelysin-like" evidence="3">
    <location>
        <begin position="47"/>
        <end position="259"/>
    </location>
</feature>
<reference evidence="4 5" key="1">
    <citation type="submission" date="2019-02" db="EMBL/GenBank/DDBJ databases">
        <title>Prokaryotic population dynamics and viral predation in marine succession experiment using metagenomics: the confinement effect.</title>
        <authorList>
            <person name="Haro-Moreno J.M."/>
            <person name="Rodriguez-Valera F."/>
            <person name="Lopez-Perez M."/>
        </authorList>
    </citation>
    <scope>NUCLEOTIDE SEQUENCE [LARGE SCALE GENOMIC DNA]</scope>
    <source>
        <strain evidence="4">MED-G157</strain>
    </source>
</reference>
<organism evidence="4 5">
    <name type="scientific">OM182 bacterium</name>
    <dbReference type="NCBI Taxonomy" id="2510334"/>
    <lineage>
        <taxon>Bacteria</taxon>
        <taxon>Pseudomonadati</taxon>
        <taxon>Pseudomonadota</taxon>
        <taxon>Gammaproteobacteria</taxon>
        <taxon>OMG group</taxon>
        <taxon>OM182 clade</taxon>
    </lineage>
</organism>
<dbReference type="PROSITE" id="PS51257">
    <property type="entry name" value="PROKAR_LIPOPROTEIN"/>
    <property type="match status" value="1"/>
</dbReference>
<dbReference type="InterPro" id="IPR018976">
    <property type="entry name" value="Imelysin-like"/>
</dbReference>
<accession>A0A520S595</accession>
<dbReference type="Gene3D" id="1.20.1420.20">
    <property type="entry name" value="M75 peptidase, HXXE motif"/>
    <property type="match status" value="1"/>
</dbReference>